<feature type="compositionally biased region" description="Polar residues" evidence="1">
    <location>
        <begin position="9"/>
        <end position="19"/>
    </location>
</feature>
<name>A0A498HWM8_MALDO</name>
<organism evidence="2 3">
    <name type="scientific">Malus domestica</name>
    <name type="common">Apple</name>
    <name type="synonym">Pyrus malus</name>
    <dbReference type="NCBI Taxonomy" id="3750"/>
    <lineage>
        <taxon>Eukaryota</taxon>
        <taxon>Viridiplantae</taxon>
        <taxon>Streptophyta</taxon>
        <taxon>Embryophyta</taxon>
        <taxon>Tracheophyta</taxon>
        <taxon>Spermatophyta</taxon>
        <taxon>Magnoliopsida</taxon>
        <taxon>eudicotyledons</taxon>
        <taxon>Gunneridae</taxon>
        <taxon>Pentapetalae</taxon>
        <taxon>rosids</taxon>
        <taxon>fabids</taxon>
        <taxon>Rosales</taxon>
        <taxon>Rosaceae</taxon>
        <taxon>Amygdaloideae</taxon>
        <taxon>Maleae</taxon>
        <taxon>Malus</taxon>
    </lineage>
</organism>
<protein>
    <recommendedName>
        <fullName evidence="4">NAC domain-containing protein</fullName>
    </recommendedName>
</protein>
<sequence length="251" mass="28899">MVPRGTMVSPAQGNSNNSDTIRRNVDRHRFTATSRLEVRSDGRGTREPLFLPEMKSPLTSFPVIAAIELYHYKPWDHPGKISPKFSSKSNFEIKIWGCTDFFISMYFFDARRRERVVFLYAKEPEVQELFDAEQGGRKWLVQDDWVLCLCTTRRAVAAELQLRQQQTRSRNMSRSSEFQQWSPQNLTCPFYPAASSFSEKVVLPERTGEVEKEDLWDELERGPGLSYDNYMDATVGNGVPENPTCPPPPFT</sequence>
<reference evidence="2 3" key="1">
    <citation type="submission" date="2018-10" db="EMBL/GenBank/DDBJ databases">
        <title>A high-quality apple genome assembly.</title>
        <authorList>
            <person name="Hu J."/>
        </authorList>
    </citation>
    <scope>NUCLEOTIDE SEQUENCE [LARGE SCALE GENOMIC DNA]</scope>
    <source>
        <strain evidence="3">cv. HFTH1</strain>
        <tissue evidence="2">Young leaf</tissue>
    </source>
</reference>
<gene>
    <name evidence="2" type="ORF">DVH24_042805</name>
</gene>
<evidence type="ECO:0000256" key="1">
    <source>
        <dbReference type="SAM" id="MobiDB-lite"/>
    </source>
</evidence>
<evidence type="ECO:0000313" key="3">
    <source>
        <dbReference type="Proteomes" id="UP000290289"/>
    </source>
</evidence>
<dbReference type="AlphaFoldDB" id="A0A498HWM8"/>
<dbReference type="Proteomes" id="UP000290289">
    <property type="component" value="Chromosome 15"/>
</dbReference>
<dbReference type="EMBL" id="RDQH01000341">
    <property type="protein sequence ID" value="RXH76018.1"/>
    <property type="molecule type" value="Genomic_DNA"/>
</dbReference>
<evidence type="ECO:0008006" key="4">
    <source>
        <dbReference type="Google" id="ProtNLM"/>
    </source>
</evidence>
<proteinExistence type="predicted"/>
<accession>A0A498HWM8</accession>
<evidence type="ECO:0000313" key="2">
    <source>
        <dbReference type="EMBL" id="RXH76018.1"/>
    </source>
</evidence>
<keyword evidence="3" id="KW-1185">Reference proteome</keyword>
<comment type="caution">
    <text evidence="2">The sequence shown here is derived from an EMBL/GenBank/DDBJ whole genome shotgun (WGS) entry which is preliminary data.</text>
</comment>
<feature type="region of interest" description="Disordered" evidence="1">
    <location>
        <begin position="1"/>
        <end position="23"/>
    </location>
</feature>
<feature type="region of interest" description="Disordered" evidence="1">
    <location>
        <begin position="227"/>
        <end position="251"/>
    </location>
</feature>